<organism evidence="6 7">
    <name type="scientific">Aquibacillus albus</name>
    <dbReference type="NCBI Taxonomy" id="1168171"/>
    <lineage>
        <taxon>Bacteria</taxon>
        <taxon>Bacillati</taxon>
        <taxon>Bacillota</taxon>
        <taxon>Bacilli</taxon>
        <taxon>Bacillales</taxon>
        <taxon>Bacillaceae</taxon>
        <taxon>Aquibacillus</taxon>
    </lineage>
</organism>
<name>A0ABS2N039_9BACI</name>
<comment type="caution">
    <text evidence="6">The sequence shown here is derived from an EMBL/GenBank/DDBJ whole genome shotgun (WGS) entry which is preliminary data.</text>
</comment>
<accession>A0ABS2N039</accession>
<proteinExistence type="inferred from homology"/>
<dbReference type="Pfam" id="PF07457">
    <property type="entry name" value="DUF1516"/>
    <property type="match status" value="1"/>
</dbReference>
<keyword evidence="2 5" id="KW-0812">Transmembrane</keyword>
<evidence type="ECO:0000256" key="2">
    <source>
        <dbReference type="ARBA" id="ARBA00022692"/>
    </source>
</evidence>
<keyword evidence="4 5" id="KW-0472">Membrane</keyword>
<sequence length="123" mass="13776">MTHLHITAWVLAFILFGLSFMFYRQKSEKPGKILHMILRLDYLLILYSGGELLMEYFTLNTMLGEVIVKSFAGLWVIAAMELSLVKVSKDKPAKSFLVQLGIAFVLVLVLGFGRLPMGVLPVG</sequence>
<feature type="transmembrane region" description="Helical" evidence="5">
    <location>
        <begin position="6"/>
        <end position="24"/>
    </location>
</feature>
<feature type="transmembrane region" description="Helical" evidence="5">
    <location>
        <begin position="66"/>
        <end position="84"/>
    </location>
</feature>
<protein>
    <recommendedName>
        <fullName evidence="5">UPF0344 protein JOC48_001998</fullName>
    </recommendedName>
</protein>
<dbReference type="EMBL" id="JAFBDR010000009">
    <property type="protein sequence ID" value="MBM7571502.1"/>
    <property type="molecule type" value="Genomic_DNA"/>
</dbReference>
<dbReference type="RefSeq" id="WP_204499160.1">
    <property type="nucleotide sequence ID" value="NZ_JAFBDR010000009.1"/>
</dbReference>
<dbReference type="HAMAP" id="MF_01536">
    <property type="entry name" value="UPF0344"/>
    <property type="match status" value="1"/>
</dbReference>
<comment type="similarity">
    <text evidence="5">Belongs to the UPF0344 family.</text>
</comment>
<evidence type="ECO:0000313" key="6">
    <source>
        <dbReference type="EMBL" id="MBM7571502.1"/>
    </source>
</evidence>
<reference evidence="6 7" key="1">
    <citation type="submission" date="2021-01" db="EMBL/GenBank/DDBJ databases">
        <title>Genomic Encyclopedia of Type Strains, Phase IV (KMG-IV): sequencing the most valuable type-strain genomes for metagenomic binning, comparative biology and taxonomic classification.</title>
        <authorList>
            <person name="Goeker M."/>
        </authorList>
    </citation>
    <scope>NUCLEOTIDE SEQUENCE [LARGE SCALE GENOMIC DNA]</scope>
    <source>
        <strain evidence="6 7">DSM 23711</strain>
    </source>
</reference>
<gene>
    <name evidence="6" type="ORF">JOC48_001998</name>
</gene>
<feature type="transmembrane region" description="Helical" evidence="5">
    <location>
        <begin position="36"/>
        <end position="54"/>
    </location>
</feature>
<evidence type="ECO:0000256" key="5">
    <source>
        <dbReference type="HAMAP-Rule" id="MF_01536"/>
    </source>
</evidence>
<evidence type="ECO:0000256" key="4">
    <source>
        <dbReference type="ARBA" id="ARBA00023136"/>
    </source>
</evidence>
<keyword evidence="7" id="KW-1185">Reference proteome</keyword>
<feature type="transmembrane region" description="Helical" evidence="5">
    <location>
        <begin position="96"/>
        <end position="115"/>
    </location>
</feature>
<dbReference type="InterPro" id="IPR010899">
    <property type="entry name" value="UPF0344"/>
</dbReference>
<evidence type="ECO:0000256" key="3">
    <source>
        <dbReference type="ARBA" id="ARBA00022989"/>
    </source>
</evidence>
<evidence type="ECO:0000313" key="7">
    <source>
        <dbReference type="Proteomes" id="UP001296943"/>
    </source>
</evidence>
<keyword evidence="3 5" id="KW-1133">Transmembrane helix</keyword>
<keyword evidence="1 5" id="KW-1003">Cell membrane</keyword>
<evidence type="ECO:0000256" key="1">
    <source>
        <dbReference type="ARBA" id="ARBA00022475"/>
    </source>
</evidence>
<comment type="subcellular location">
    <subcellularLocation>
        <location evidence="5">Cell membrane</location>
        <topology evidence="5">Multi-pass membrane protein</topology>
    </subcellularLocation>
</comment>
<dbReference type="Proteomes" id="UP001296943">
    <property type="component" value="Unassembled WGS sequence"/>
</dbReference>